<dbReference type="RefSeq" id="WP_073150564.1">
    <property type="nucleotide sequence ID" value="NZ_FRAG01000032.1"/>
</dbReference>
<dbReference type="SUPFAM" id="SSF53850">
    <property type="entry name" value="Periplasmic binding protein-like II"/>
    <property type="match status" value="1"/>
</dbReference>
<keyword evidence="2" id="KW-0813">Transport</keyword>
<dbReference type="GO" id="GO:0042956">
    <property type="term" value="P:maltodextrin transmembrane transport"/>
    <property type="evidence" value="ECO:0007669"/>
    <property type="project" value="TreeGrafter"/>
</dbReference>
<dbReference type="PROSITE" id="PS51257">
    <property type="entry name" value="PROKAR_LIPOPROTEIN"/>
    <property type="match status" value="1"/>
</dbReference>
<dbReference type="GO" id="GO:0015768">
    <property type="term" value="P:maltose transport"/>
    <property type="evidence" value="ECO:0007669"/>
    <property type="project" value="TreeGrafter"/>
</dbReference>
<dbReference type="Gene3D" id="3.40.190.10">
    <property type="entry name" value="Periplasmic binding protein-like II"/>
    <property type="match status" value="1"/>
</dbReference>
<dbReference type="PANTHER" id="PTHR30061">
    <property type="entry name" value="MALTOSE-BINDING PERIPLASMIC PROTEIN"/>
    <property type="match status" value="1"/>
</dbReference>
<keyword evidence="3 4" id="KW-0732">Signal</keyword>
<feature type="signal peptide" evidence="4">
    <location>
        <begin position="1"/>
        <end position="25"/>
    </location>
</feature>
<keyword evidence="6" id="KW-1185">Reference proteome</keyword>
<reference evidence="6" key="1">
    <citation type="submission" date="2016-11" db="EMBL/GenBank/DDBJ databases">
        <authorList>
            <person name="Varghese N."/>
            <person name="Submissions S."/>
        </authorList>
    </citation>
    <scope>NUCLEOTIDE SEQUENCE [LARGE SCALE GENOMIC DNA]</scope>
    <source>
        <strain evidence="6">DSM 15212 / CIP 107654 / DViRD3</strain>
    </source>
</reference>
<dbReference type="InterPro" id="IPR006059">
    <property type="entry name" value="SBP"/>
</dbReference>
<name>A0A1M6QBL2_PARC5</name>
<dbReference type="AlphaFoldDB" id="A0A1M6QBL2"/>
<organism evidence="5 6">
    <name type="scientific">Paramaledivibacter caminithermalis (strain DSM 15212 / CIP 107654 / DViRD3)</name>
    <name type="common">Clostridium caminithermale</name>
    <dbReference type="NCBI Taxonomy" id="1121301"/>
    <lineage>
        <taxon>Bacteria</taxon>
        <taxon>Bacillati</taxon>
        <taxon>Bacillota</taxon>
        <taxon>Clostridia</taxon>
        <taxon>Peptostreptococcales</taxon>
        <taxon>Caminicellaceae</taxon>
        <taxon>Paramaledivibacter</taxon>
    </lineage>
</organism>
<dbReference type="GO" id="GO:0055052">
    <property type="term" value="C:ATP-binding cassette (ABC) transporter complex, substrate-binding subunit-containing"/>
    <property type="evidence" value="ECO:0007669"/>
    <property type="project" value="TreeGrafter"/>
</dbReference>
<keyword evidence="5" id="KW-0762">Sugar transport</keyword>
<sequence length="419" mass="47314">MRIMKMIVSLLIVALLLITTSCSSSDVGDTADKEKVTLRFATWDSGDALKIQQEIAKKFEEQNPGVKVQVEAYADGFDQKLVASFGAKNPPDVMYMWDFPTYHVSLEPLDDYIAKSSELNIDDIYSGLFNYSSINGKIYGIPAGFTSHVIYYNKDLFDAAGLEYPKAGWTWDDLRKMAKNLTDKNKKQYGFAVPGSPDPYDFEQFVWSNGSSYISPDGKTIEGYMNSKETKEVVKMFVDMLRERTALKLGGDISGSKTFKSNKLAMYESGIWPLNGIKEAKINFGVAPLPSFGRNKPACSVLSVSAVAMAKDSKNKDLAWEFIKFYAAEEAIKMRTADLPIRKSIVKEMNYENDPIFASFYKMLETTDKRTPAFLLHPNWKDIQKYLEDAFEKCFEGYKQNPDVDKIFDEAAKQASKEL</sequence>
<dbReference type="CDD" id="cd13585">
    <property type="entry name" value="PBP2_TMBP_like"/>
    <property type="match status" value="1"/>
</dbReference>
<dbReference type="Pfam" id="PF01547">
    <property type="entry name" value="SBP_bac_1"/>
    <property type="match status" value="1"/>
</dbReference>
<dbReference type="GO" id="GO:1901982">
    <property type="term" value="F:maltose binding"/>
    <property type="evidence" value="ECO:0007669"/>
    <property type="project" value="TreeGrafter"/>
</dbReference>
<proteinExistence type="inferred from homology"/>
<evidence type="ECO:0000256" key="1">
    <source>
        <dbReference type="ARBA" id="ARBA00008520"/>
    </source>
</evidence>
<evidence type="ECO:0000313" key="6">
    <source>
        <dbReference type="Proteomes" id="UP000184465"/>
    </source>
</evidence>
<feature type="chain" id="PRO_5013042411" evidence="4">
    <location>
        <begin position="26"/>
        <end position="419"/>
    </location>
</feature>
<comment type="similarity">
    <text evidence="1">Belongs to the bacterial solute-binding protein 1 family.</text>
</comment>
<evidence type="ECO:0000313" key="5">
    <source>
        <dbReference type="EMBL" id="SHK17558.1"/>
    </source>
</evidence>
<evidence type="ECO:0000256" key="2">
    <source>
        <dbReference type="ARBA" id="ARBA00022448"/>
    </source>
</evidence>
<dbReference type="EMBL" id="FRAG01000032">
    <property type="protein sequence ID" value="SHK17558.1"/>
    <property type="molecule type" value="Genomic_DNA"/>
</dbReference>
<accession>A0A1M6QBL2</accession>
<evidence type="ECO:0000256" key="3">
    <source>
        <dbReference type="ARBA" id="ARBA00022729"/>
    </source>
</evidence>
<dbReference type="STRING" id="1121301.SAMN02745912_02515"/>
<evidence type="ECO:0000256" key="4">
    <source>
        <dbReference type="SAM" id="SignalP"/>
    </source>
</evidence>
<protein>
    <submittedName>
        <fullName evidence="5">Multiple sugar transport system substrate-binding protein</fullName>
    </submittedName>
</protein>
<dbReference type="PANTHER" id="PTHR30061:SF50">
    <property type="entry name" value="MALTOSE_MALTODEXTRIN-BINDING PERIPLASMIC PROTEIN"/>
    <property type="match status" value="1"/>
</dbReference>
<dbReference type="Proteomes" id="UP000184465">
    <property type="component" value="Unassembled WGS sequence"/>
</dbReference>
<dbReference type="OrthoDB" id="383937at2"/>
<gene>
    <name evidence="5" type="ORF">SAMN02745912_02515</name>
</gene>